<accession>A0A803M698</accession>
<reference evidence="4" key="2">
    <citation type="submission" date="2021-03" db="UniProtKB">
        <authorList>
            <consortium name="EnsemblPlants"/>
        </authorList>
    </citation>
    <scope>IDENTIFICATION</scope>
</reference>
<evidence type="ECO:0000256" key="1">
    <source>
        <dbReference type="SAM" id="MobiDB-lite"/>
    </source>
</evidence>
<keyword evidence="5" id="KW-1185">Reference proteome</keyword>
<dbReference type="AlphaFoldDB" id="A0A803M698"/>
<feature type="signal peptide" evidence="2">
    <location>
        <begin position="1"/>
        <end position="20"/>
    </location>
</feature>
<dbReference type="InterPro" id="IPR058594">
    <property type="entry name" value="PB1-like_dom_pln"/>
</dbReference>
<dbReference type="Gramene" id="AUR62023971-RA">
    <property type="protein sequence ID" value="AUR62023971-RA:cds"/>
    <property type="gene ID" value="AUR62023971"/>
</dbReference>
<name>A0A803M698_CHEQI</name>
<feature type="chain" id="PRO_5046332233" description="PB1-like domain-containing protein" evidence="2">
    <location>
        <begin position="21"/>
        <end position="245"/>
    </location>
</feature>
<proteinExistence type="predicted"/>
<evidence type="ECO:0000259" key="3">
    <source>
        <dbReference type="Pfam" id="PF26130"/>
    </source>
</evidence>
<reference evidence="4" key="1">
    <citation type="journal article" date="2017" name="Nature">
        <title>The genome of Chenopodium quinoa.</title>
        <authorList>
            <person name="Jarvis D.E."/>
            <person name="Ho Y.S."/>
            <person name="Lightfoot D.J."/>
            <person name="Schmoeckel S.M."/>
            <person name="Li B."/>
            <person name="Borm T.J.A."/>
            <person name="Ohyanagi H."/>
            <person name="Mineta K."/>
            <person name="Michell C.T."/>
            <person name="Saber N."/>
            <person name="Kharbatia N.M."/>
            <person name="Rupper R.R."/>
            <person name="Sharp A.R."/>
            <person name="Dally N."/>
            <person name="Boughton B.A."/>
            <person name="Woo Y.H."/>
            <person name="Gao G."/>
            <person name="Schijlen E.G.W.M."/>
            <person name="Guo X."/>
            <person name="Momin A.A."/>
            <person name="Negrao S."/>
            <person name="Al-Babili S."/>
            <person name="Gehring C."/>
            <person name="Roessner U."/>
            <person name="Jung C."/>
            <person name="Murphy K."/>
            <person name="Arold S.T."/>
            <person name="Gojobori T."/>
            <person name="van der Linden C.G."/>
            <person name="van Loo E.N."/>
            <person name="Jellen E.N."/>
            <person name="Maughan P.J."/>
            <person name="Tester M."/>
        </authorList>
    </citation>
    <scope>NUCLEOTIDE SEQUENCE [LARGE SCALE GENOMIC DNA]</scope>
    <source>
        <strain evidence="4">cv. PI 614886</strain>
    </source>
</reference>
<feature type="region of interest" description="Disordered" evidence="1">
    <location>
        <begin position="182"/>
        <end position="203"/>
    </location>
</feature>
<keyword evidence="2" id="KW-0732">Signal</keyword>
<evidence type="ECO:0000313" key="4">
    <source>
        <dbReference type="EnsemblPlants" id="AUR62023971-RA:cds"/>
    </source>
</evidence>
<evidence type="ECO:0000256" key="2">
    <source>
        <dbReference type="SAM" id="SignalP"/>
    </source>
</evidence>
<dbReference type="Pfam" id="PF26130">
    <property type="entry name" value="PB1-like"/>
    <property type="match status" value="1"/>
</dbReference>
<evidence type="ECO:0000313" key="5">
    <source>
        <dbReference type="Proteomes" id="UP000596660"/>
    </source>
</evidence>
<sequence length="245" mass="28170">MLSTLFYLNLYLVKAGRIRAEDCCGPRINALHMEFDDPFSAVTLKYCFGGVFKTYANGEVVYKSGKVRTFCIDPDKLYWWWLEDFAKKCGDYDKIDFLFYLVLGMTLANGLRKVYSDLEVLEMRSLVEKNRCIEIYTQDSNPVYDPITDKGKGVGVVEDDPWLDNRPESPLQWNELLNFSEQSEDSDPLYDPITKDESDGSLDLQDEFDEQEEGFNESLLLDDGGDLLKAGRMTLELKATKFDKL</sequence>
<feature type="domain" description="PB1-like" evidence="3">
    <location>
        <begin position="41"/>
        <end position="138"/>
    </location>
</feature>
<protein>
    <recommendedName>
        <fullName evidence="3">PB1-like domain-containing protein</fullName>
    </recommendedName>
</protein>
<dbReference type="Proteomes" id="UP000596660">
    <property type="component" value="Unplaced"/>
</dbReference>
<dbReference type="EnsemblPlants" id="AUR62023971-RA">
    <property type="protein sequence ID" value="AUR62023971-RA:cds"/>
    <property type="gene ID" value="AUR62023971"/>
</dbReference>
<organism evidence="4 5">
    <name type="scientific">Chenopodium quinoa</name>
    <name type="common">Quinoa</name>
    <dbReference type="NCBI Taxonomy" id="63459"/>
    <lineage>
        <taxon>Eukaryota</taxon>
        <taxon>Viridiplantae</taxon>
        <taxon>Streptophyta</taxon>
        <taxon>Embryophyta</taxon>
        <taxon>Tracheophyta</taxon>
        <taxon>Spermatophyta</taxon>
        <taxon>Magnoliopsida</taxon>
        <taxon>eudicotyledons</taxon>
        <taxon>Gunneridae</taxon>
        <taxon>Pentapetalae</taxon>
        <taxon>Caryophyllales</taxon>
        <taxon>Chenopodiaceae</taxon>
        <taxon>Chenopodioideae</taxon>
        <taxon>Atripliceae</taxon>
        <taxon>Chenopodium</taxon>
    </lineage>
</organism>